<feature type="compositionally biased region" description="Polar residues" evidence="1">
    <location>
        <begin position="287"/>
        <end position="300"/>
    </location>
</feature>
<protein>
    <recommendedName>
        <fullName evidence="2">Retrovirus-related Pol polyprotein from transposon TNT 1-94-like beta-barrel domain-containing protein</fullName>
    </recommendedName>
</protein>
<name>A0A8T8SIE8_9BASI</name>
<dbReference type="InterPro" id="IPR054722">
    <property type="entry name" value="PolX-like_BBD"/>
</dbReference>
<dbReference type="Proteomes" id="UP000077671">
    <property type="component" value="Unassembled WGS sequence"/>
</dbReference>
<evidence type="ECO:0000256" key="1">
    <source>
        <dbReference type="SAM" id="MobiDB-lite"/>
    </source>
</evidence>
<dbReference type="Pfam" id="PF22936">
    <property type="entry name" value="Pol_BBD"/>
    <property type="match status" value="1"/>
</dbReference>
<accession>A0A8T8SIE8</accession>
<reference evidence="3" key="2">
    <citation type="journal article" date="2019" name="IMA Fungus">
        <title>Genome sequencing and comparison of five Tilletia species to identify candidate genes for the detection of regulated species infecting wheat.</title>
        <authorList>
            <person name="Nguyen H.D.T."/>
            <person name="Sultana T."/>
            <person name="Kesanakurti P."/>
            <person name="Hambleton S."/>
        </authorList>
    </citation>
    <scope>NUCLEOTIDE SEQUENCE</scope>
    <source>
        <strain evidence="3">DAOMC 238032</strain>
    </source>
</reference>
<organism evidence="3 4">
    <name type="scientific">Tilletia caries</name>
    <name type="common">wheat bunt fungus</name>
    <dbReference type="NCBI Taxonomy" id="13290"/>
    <lineage>
        <taxon>Eukaryota</taxon>
        <taxon>Fungi</taxon>
        <taxon>Dikarya</taxon>
        <taxon>Basidiomycota</taxon>
        <taxon>Ustilaginomycotina</taxon>
        <taxon>Exobasidiomycetes</taxon>
        <taxon>Tilletiales</taxon>
        <taxon>Tilletiaceae</taxon>
        <taxon>Tilletia</taxon>
    </lineage>
</organism>
<comment type="caution">
    <text evidence="3">The sequence shown here is derived from an EMBL/GenBank/DDBJ whole genome shotgun (WGS) entry which is preliminary data.</text>
</comment>
<evidence type="ECO:0000313" key="3">
    <source>
        <dbReference type="EMBL" id="KAE8240816.1"/>
    </source>
</evidence>
<evidence type="ECO:0000313" key="4">
    <source>
        <dbReference type="Proteomes" id="UP000077671"/>
    </source>
</evidence>
<evidence type="ECO:0000259" key="2">
    <source>
        <dbReference type="Pfam" id="PF22936"/>
    </source>
</evidence>
<proteinExistence type="predicted"/>
<feature type="domain" description="Retrovirus-related Pol polyprotein from transposon TNT 1-94-like beta-barrel" evidence="2">
    <location>
        <begin position="329"/>
        <end position="413"/>
    </location>
</feature>
<dbReference type="EMBL" id="LWDD02002443">
    <property type="protein sequence ID" value="KAE8240816.1"/>
    <property type="molecule type" value="Genomic_DNA"/>
</dbReference>
<reference evidence="3" key="1">
    <citation type="submission" date="2016-04" db="EMBL/GenBank/DDBJ databases">
        <authorList>
            <person name="Nguyen H.D."/>
            <person name="Kesanakurti P."/>
            <person name="Cullis J."/>
            <person name="Levesque C.A."/>
            <person name="Hambleton S."/>
        </authorList>
    </citation>
    <scope>NUCLEOTIDE SEQUENCE</scope>
    <source>
        <strain evidence="3">DAOMC 238032</strain>
    </source>
</reference>
<feature type="region of interest" description="Disordered" evidence="1">
    <location>
        <begin position="267"/>
        <end position="306"/>
    </location>
</feature>
<gene>
    <name evidence="3" type="ORF">A4X03_0g8331</name>
</gene>
<sequence>MDWVSEIISILAPIQGATEILGGIEHGCGYLEDQPDVETDNYDLRLDLEIGGLVVGSVSAECRGYVVARQSAGEYRGSVLWRDLVSVRRGDSVDKALIFEEVIRKRQEPNEGVRPYAERLRSNFVKLGAINAPLSFVDQVMYLLRGLQPRMDTHRTAVRAYQRTGTAYTFDSALSFLIQQETAAILDLSQGPNRLSLLSRSTANLASGETPGPVRRFHILRNTAAKGQPGYFNGECRHCHRRGHQQDDCAQCKREIDAGTIEHKPASARAAQAKADVGQEDPLSDAEGTSTRSWATTEKTQAAAEVPDWTETELDDFGATHVPEKAVKWILDSGATHHMPSRSELLPMRVTATEDAVVHIADATSARIERREACLASMYGDGGTEAKATLLKTVLVVPSFTNILLSVQRLAEEEWTVKFARSGAELVSPKGDKVQTFTEPGTGAPYVMLRSQPVRYIDIKGSAKRIRMGPAKATARAATVDDSKLKEQATLWHKRLAHPSYYNLRILAGSPTFARADRPSPRIFAQIIAEEE</sequence>
<dbReference type="AlphaFoldDB" id="A0A8T8SIE8"/>